<name>A0A8B6H225_MYTGA</name>
<evidence type="ECO:0000313" key="2">
    <source>
        <dbReference type="Proteomes" id="UP000596742"/>
    </source>
</evidence>
<proteinExistence type="predicted"/>
<protein>
    <submittedName>
        <fullName evidence="1">Uncharacterized protein</fullName>
    </submittedName>
</protein>
<comment type="caution">
    <text evidence="1">The sequence shown here is derived from an EMBL/GenBank/DDBJ whole genome shotgun (WGS) entry which is preliminary data.</text>
</comment>
<reference evidence="1" key="1">
    <citation type="submission" date="2018-11" db="EMBL/GenBank/DDBJ databases">
        <authorList>
            <person name="Alioto T."/>
            <person name="Alioto T."/>
        </authorList>
    </citation>
    <scope>NUCLEOTIDE SEQUENCE</scope>
</reference>
<dbReference type="EMBL" id="UYJE01009371">
    <property type="protein sequence ID" value="VDI72911.1"/>
    <property type="molecule type" value="Genomic_DNA"/>
</dbReference>
<accession>A0A8B6H225</accession>
<dbReference type="Proteomes" id="UP000596742">
    <property type="component" value="Unassembled WGS sequence"/>
</dbReference>
<dbReference type="OrthoDB" id="407509at2759"/>
<dbReference type="AlphaFoldDB" id="A0A8B6H225"/>
<evidence type="ECO:0000313" key="1">
    <source>
        <dbReference type="EMBL" id="VDI72911.1"/>
    </source>
</evidence>
<feature type="non-terminal residue" evidence="1">
    <location>
        <position position="78"/>
    </location>
</feature>
<organism evidence="1 2">
    <name type="scientific">Mytilus galloprovincialis</name>
    <name type="common">Mediterranean mussel</name>
    <dbReference type="NCBI Taxonomy" id="29158"/>
    <lineage>
        <taxon>Eukaryota</taxon>
        <taxon>Metazoa</taxon>
        <taxon>Spiralia</taxon>
        <taxon>Lophotrochozoa</taxon>
        <taxon>Mollusca</taxon>
        <taxon>Bivalvia</taxon>
        <taxon>Autobranchia</taxon>
        <taxon>Pteriomorphia</taxon>
        <taxon>Mytilida</taxon>
        <taxon>Mytiloidea</taxon>
        <taxon>Mytilidae</taxon>
        <taxon>Mytilinae</taxon>
        <taxon>Mytilus</taxon>
    </lineage>
</organism>
<gene>
    <name evidence="1" type="ORF">MGAL_10B003681</name>
</gene>
<keyword evidence="2" id="KW-1185">Reference proteome</keyword>
<sequence length="78" mass="9293">MNNENELNDLKVKIKDYYDKKAEAVRIRSKVNWYEKGEKSTGYFFNLEKKRGAEKLWSRIKGADGKYKDDIESILEEQ</sequence>